<dbReference type="GO" id="GO:0006355">
    <property type="term" value="P:regulation of DNA-templated transcription"/>
    <property type="evidence" value="ECO:0007669"/>
    <property type="project" value="InterPro"/>
</dbReference>
<dbReference type="PROSITE" id="PS50045">
    <property type="entry name" value="SIGMA54_INTERACT_4"/>
    <property type="match status" value="1"/>
</dbReference>
<dbReference type="EMBL" id="CAADGH010000012">
    <property type="protein sequence ID" value="VFK74930.1"/>
    <property type="molecule type" value="Genomic_DNA"/>
</dbReference>
<dbReference type="InterPro" id="IPR027417">
    <property type="entry name" value="P-loop_NTPase"/>
</dbReference>
<accession>A0A450XCL8</accession>
<evidence type="ECO:0000256" key="1">
    <source>
        <dbReference type="ARBA" id="ARBA00022741"/>
    </source>
</evidence>
<evidence type="ECO:0000313" key="5">
    <source>
        <dbReference type="EMBL" id="VFK27033.1"/>
    </source>
</evidence>
<dbReference type="Gene3D" id="3.40.50.300">
    <property type="entry name" value="P-loop containing nucleotide triphosphate hydrolases"/>
    <property type="match status" value="1"/>
</dbReference>
<dbReference type="AlphaFoldDB" id="A0A450XCL8"/>
<feature type="domain" description="Sigma-54 factor interaction" evidence="3">
    <location>
        <begin position="65"/>
        <end position="289"/>
    </location>
</feature>
<dbReference type="PANTHER" id="PTHR32071">
    <property type="entry name" value="TRANSCRIPTIONAL REGULATORY PROTEIN"/>
    <property type="match status" value="1"/>
</dbReference>
<reference evidence="5" key="1">
    <citation type="submission" date="2019-02" db="EMBL/GenBank/DDBJ databases">
        <authorList>
            <person name="Gruber-Vodicka R. H."/>
            <person name="Seah K. B. B."/>
        </authorList>
    </citation>
    <scope>NUCLEOTIDE SEQUENCE</scope>
    <source>
        <strain evidence="4">BECK_BZ197</strain>
        <strain evidence="6">BECK_BZ198</strain>
        <strain evidence="5">BECK_BZ199</strain>
    </source>
</reference>
<evidence type="ECO:0000313" key="4">
    <source>
        <dbReference type="EMBL" id="VFK24675.1"/>
    </source>
</evidence>
<proteinExistence type="predicted"/>
<dbReference type="EMBL" id="CAADFQ010000002">
    <property type="protein sequence ID" value="VFK27033.1"/>
    <property type="molecule type" value="Genomic_DNA"/>
</dbReference>
<evidence type="ECO:0000259" key="3">
    <source>
        <dbReference type="PROSITE" id="PS50045"/>
    </source>
</evidence>
<dbReference type="InterPro" id="IPR002078">
    <property type="entry name" value="Sigma_54_int"/>
</dbReference>
<evidence type="ECO:0000313" key="6">
    <source>
        <dbReference type="EMBL" id="VFK74930.1"/>
    </source>
</evidence>
<keyword evidence="2" id="KW-0067">ATP-binding</keyword>
<dbReference type="SUPFAM" id="SSF52540">
    <property type="entry name" value="P-loop containing nucleoside triphosphate hydrolases"/>
    <property type="match status" value="1"/>
</dbReference>
<organism evidence="5">
    <name type="scientific">Candidatus Kentrum sp. MB</name>
    <dbReference type="NCBI Taxonomy" id="2138164"/>
    <lineage>
        <taxon>Bacteria</taxon>
        <taxon>Pseudomonadati</taxon>
        <taxon>Pseudomonadota</taxon>
        <taxon>Gammaproteobacteria</taxon>
        <taxon>Candidatus Kentrum</taxon>
    </lineage>
</organism>
<evidence type="ECO:0000256" key="2">
    <source>
        <dbReference type="ARBA" id="ARBA00022840"/>
    </source>
</evidence>
<dbReference type="Pfam" id="PF00158">
    <property type="entry name" value="Sigma54_activat"/>
    <property type="match status" value="1"/>
</dbReference>
<dbReference type="GO" id="GO:0005524">
    <property type="term" value="F:ATP binding"/>
    <property type="evidence" value="ECO:0007669"/>
    <property type="project" value="UniProtKB-KW"/>
</dbReference>
<dbReference type="InterPro" id="IPR058031">
    <property type="entry name" value="AAA_lid_NorR"/>
</dbReference>
<dbReference type="Gene3D" id="1.10.8.60">
    <property type="match status" value="1"/>
</dbReference>
<dbReference type="Pfam" id="PF25601">
    <property type="entry name" value="AAA_lid_14"/>
    <property type="match status" value="1"/>
</dbReference>
<protein>
    <submittedName>
        <fullName evidence="5">Two-component system, NtrC family, response regulator</fullName>
    </submittedName>
</protein>
<dbReference type="EMBL" id="CAADFO010000009">
    <property type="protein sequence ID" value="VFK24675.1"/>
    <property type="molecule type" value="Genomic_DNA"/>
</dbReference>
<gene>
    <name evidence="4" type="ORF">BECKMB1821G_GA0114241_100938</name>
    <name evidence="6" type="ORF">BECKMB1821H_GA0114242_101239</name>
    <name evidence="5" type="ORF">BECKMB1821I_GA0114274_100214</name>
</gene>
<keyword evidence="1" id="KW-0547">Nucleotide-binding</keyword>
<sequence>MVSAYGDMEAVLDSAEAGALMFLHKQEFTPELLARMVEAVLEQARVRRHLAALQDRLPENDHLALSGSGPAMKRVAEQIRRAADNPESVILVSGEQGTGHGLVAQAIHDRSRIRVMAPLIMASDVSGSGAHPGKMLFGAPAINGTPRQKGLLEQANGGILFLDRASDFSSEIRRQIADILLNRRLDGGDFPIPLDVQLVAGVLSDTVEETAHSWQREGLGERLIEIYLPPLRDRRGDISLLATAYLHAARQQGKTFARTISRDAIELLDSHVWPGNLTELRSTVEYAAVRAMITGSEKLAAEHLPGTPGQIAGDGPEATDWDYRYHVSLAEVALAERAIRERGAQNKTQLAKLLGYKDRFVFGRRIQKALGEHAAFAAVFPLIARWFPDKSKAV</sequence>
<name>A0A450XCL8_9GAMM</name>